<evidence type="ECO:0000313" key="1">
    <source>
        <dbReference type="EMBL" id="JAH18168.1"/>
    </source>
</evidence>
<reference evidence="1" key="2">
    <citation type="journal article" date="2015" name="Fish Shellfish Immunol.">
        <title>Early steps in the European eel (Anguilla anguilla)-Vibrio vulnificus interaction in the gills: Role of the RtxA13 toxin.</title>
        <authorList>
            <person name="Callol A."/>
            <person name="Pajuelo D."/>
            <person name="Ebbesson L."/>
            <person name="Teles M."/>
            <person name="MacKenzie S."/>
            <person name="Amaro C."/>
        </authorList>
    </citation>
    <scope>NUCLEOTIDE SEQUENCE</scope>
</reference>
<name>A0A0E9QPR4_ANGAN</name>
<protein>
    <submittedName>
        <fullName evidence="1">Uncharacterized protein</fullName>
    </submittedName>
</protein>
<reference evidence="1" key="1">
    <citation type="submission" date="2014-11" db="EMBL/GenBank/DDBJ databases">
        <authorList>
            <person name="Amaro Gonzalez C."/>
        </authorList>
    </citation>
    <scope>NUCLEOTIDE SEQUENCE</scope>
</reference>
<dbReference type="EMBL" id="GBXM01090409">
    <property type="protein sequence ID" value="JAH18168.1"/>
    <property type="molecule type" value="Transcribed_RNA"/>
</dbReference>
<proteinExistence type="predicted"/>
<organism evidence="1">
    <name type="scientific">Anguilla anguilla</name>
    <name type="common">European freshwater eel</name>
    <name type="synonym">Muraena anguilla</name>
    <dbReference type="NCBI Taxonomy" id="7936"/>
    <lineage>
        <taxon>Eukaryota</taxon>
        <taxon>Metazoa</taxon>
        <taxon>Chordata</taxon>
        <taxon>Craniata</taxon>
        <taxon>Vertebrata</taxon>
        <taxon>Euteleostomi</taxon>
        <taxon>Actinopterygii</taxon>
        <taxon>Neopterygii</taxon>
        <taxon>Teleostei</taxon>
        <taxon>Anguilliformes</taxon>
        <taxon>Anguillidae</taxon>
        <taxon>Anguilla</taxon>
    </lineage>
</organism>
<accession>A0A0E9QPR4</accession>
<dbReference type="AlphaFoldDB" id="A0A0E9QPR4"/>
<sequence length="36" mass="4070">MLYIVRSEPLIESDVTVIEEGAFTVDWGHETSDCNN</sequence>